<accession>A0ABT2C1N6</accession>
<evidence type="ECO:0000256" key="1">
    <source>
        <dbReference type="SAM" id="MobiDB-lite"/>
    </source>
</evidence>
<feature type="transmembrane region" description="Helical" evidence="2">
    <location>
        <begin position="48"/>
        <end position="69"/>
    </location>
</feature>
<keyword evidence="2" id="KW-0812">Transmembrane</keyword>
<keyword evidence="2" id="KW-1133">Transmembrane helix</keyword>
<feature type="compositionally biased region" description="Low complexity" evidence="1">
    <location>
        <begin position="87"/>
        <end position="104"/>
    </location>
</feature>
<keyword evidence="2" id="KW-0472">Membrane</keyword>
<dbReference type="EMBL" id="JANUHC010000006">
    <property type="protein sequence ID" value="MCS0631297.1"/>
    <property type="molecule type" value="Genomic_DNA"/>
</dbReference>
<feature type="region of interest" description="Disordered" evidence="1">
    <location>
        <begin position="1"/>
        <end position="21"/>
    </location>
</feature>
<evidence type="ECO:0000256" key="2">
    <source>
        <dbReference type="SAM" id="Phobius"/>
    </source>
</evidence>
<evidence type="ECO:0000313" key="3">
    <source>
        <dbReference type="EMBL" id="MCS0631297.1"/>
    </source>
</evidence>
<comment type="caution">
    <text evidence="3">The sequence shown here is derived from an EMBL/GenBank/DDBJ whole genome shotgun (WGS) entry which is preliminary data.</text>
</comment>
<organism evidence="3 4">
    <name type="scientific">Telluria mixta</name>
    <dbReference type="NCBI Taxonomy" id="34071"/>
    <lineage>
        <taxon>Bacteria</taxon>
        <taxon>Pseudomonadati</taxon>
        <taxon>Pseudomonadota</taxon>
        <taxon>Betaproteobacteria</taxon>
        <taxon>Burkholderiales</taxon>
        <taxon>Oxalobacteraceae</taxon>
        <taxon>Telluria group</taxon>
        <taxon>Telluria</taxon>
    </lineage>
</organism>
<feature type="region of interest" description="Disordered" evidence="1">
    <location>
        <begin position="77"/>
        <end position="113"/>
    </location>
</feature>
<dbReference type="Proteomes" id="UP001165263">
    <property type="component" value="Unassembled WGS sequence"/>
</dbReference>
<feature type="region of interest" description="Disordered" evidence="1">
    <location>
        <begin position="219"/>
        <end position="247"/>
    </location>
</feature>
<protein>
    <submittedName>
        <fullName evidence="3">Uncharacterized protein</fullName>
    </submittedName>
</protein>
<sequence>MRPTDENQPGSRRPNLMSSSRRTTGEINILAVLDGQAPGRRLRTLPAVVWYGAAGVLACSLLVALAWLVRGTAPARSTDTAGTAQASAPTLQSTQPSQSSRPAPDMVASPDAAGPARGAVIIDLPQPAPATASAMPVRAPAGTETNRATPRHTATHPATPSIPSTRPQPALRTNSVQALAHTDPAPPRQKRSAGPSRTTSSAATVDTDVALISAILQHTGPRNEAADGAGTAACSDKPCGPRIPPRQ</sequence>
<keyword evidence="4" id="KW-1185">Reference proteome</keyword>
<feature type="compositionally biased region" description="Polar residues" evidence="1">
    <location>
        <begin position="161"/>
        <end position="177"/>
    </location>
</feature>
<evidence type="ECO:0000313" key="4">
    <source>
        <dbReference type="Proteomes" id="UP001165263"/>
    </source>
</evidence>
<feature type="region of interest" description="Disordered" evidence="1">
    <location>
        <begin position="130"/>
        <end position="205"/>
    </location>
</feature>
<gene>
    <name evidence="3" type="ORF">NX786_18370</name>
</gene>
<proteinExistence type="predicted"/>
<feature type="compositionally biased region" description="Polar residues" evidence="1">
    <location>
        <begin position="195"/>
        <end position="204"/>
    </location>
</feature>
<feature type="compositionally biased region" description="Polar residues" evidence="1">
    <location>
        <begin position="77"/>
        <end position="86"/>
    </location>
</feature>
<dbReference type="RefSeq" id="WP_259450375.1">
    <property type="nucleotide sequence ID" value="NZ_CP119520.1"/>
</dbReference>
<reference evidence="3" key="1">
    <citation type="submission" date="2022-08" db="EMBL/GenBank/DDBJ databases">
        <title>Reclassification of Massilia species as members of the genera Telluria, Duganella, Pseudoduganella, Mokoshia gen. nov. and Zemynaea gen. nov. using orthogonal and non-orthogonal genome-based approaches.</title>
        <authorList>
            <person name="Bowman J.P."/>
        </authorList>
    </citation>
    <scope>NUCLEOTIDE SEQUENCE</scope>
    <source>
        <strain evidence="3">LMG 11547</strain>
    </source>
</reference>
<name>A0ABT2C1N6_9BURK</name>